<protein>
    <recommendedName>
        <fullName evidence="2">SWIM-type domain-containing protein</fullName>
    </recommendedName>
</protein>
<evidence type="ECO:0000313" key="4">
    <source>
        <dbReference type="Proteomes" id="UP001199319"/>
    </source>
</evidence>
<evidence type="ECO:0000313" key="3">
    <source>
        <dbReference type="EMBL" id="MCC2129968.1"/>
    </source>
</evidence>
<evidence type="ECO:0000259" key="2">
    <source>
        <dbReference type="PROSITE" id="PS50966"/>
    </source>
</evidence>
<gene>
    <name evidence="3" type="ORF">LKD37_10665</name>
</gene>
<proteinExistence type="predicted"/>
<dbReference type="AlphaFoldDB" id="A0AAE3AHE6"/>
<comment type="caution">
    <text evidence="3">The sequence shown here is derived from an EMBL/GenBank/DDBJ whole genome shotgun (WGS) entry which is preliminary data.</text>
</comment>
<organism evidence="3 4">
    <name type="scientific">Brotocaccenecus cirricatena</name>
    <dbReference type="NCBI Taxonomy" id="3064195"/>
    <lineage>
        <taxon>Bacteria</taxon>
        <taxon>Bacillati</taxon>
        <taxon>Bacillota</taxon>
        <taxon>Clostridia</taxon>
        <taxon>Eubacteriales</taxon>
        <taxon>Oscillospiraceae</taxon>
        <taxon>Brotocaccenecus</taxon>
    </lineage>
</organism>
<keyword evidence="1" id="KW-0479">Metal-binding</keyword>
<dbReference type="PROSITE" id="PS50966">
    <property type="entry name" value="ZF_SWIM"/>
    <property type="match status" value="1"/>
</dbReference>
<dbReference type="GO" id="GO:0008270">
    <property type="term" value="F:zinc ion binding"/>
    <property type="evidence" value="ECO:0007669"/>
    <property type="project" value="UniProtKB-KW"/>
</dbReference>
<feature type="domain" description="SWIM-type" evidence="2">
    <location>
        <begin position="180"/>
        <end position="215"/>
    </location>
</feature>
<keyword evidence="1" id="KW-0863">Zinc-finger</keyword>
<evidence type="ECO:0000256" key="1">
    <source>
        <dbReference type="PROSITE-ProRule" id="PRU00325"/>
    </source>
</evidence>
<accession>A0AAE3AHE6</accession>
<dbReference type="InterPro" id="IPR007527">
    <property type="entry name" value="Znf_SWIM"/>
</dbReference>
<reference evidence="3" key="1">
    <citation type="submission" date="2021-10" db="EMBL/GenBank/DDBJ databases">
        <title>Anaerobic single-cell dispensing facilitates the cultivation of human gut bacteria.</title>
        <authorList>
            <person name="Afrizal A."/>
        </authorList>
    </citation>
    <scope>NUCLEOTIDE SEQUENCE</scope>
    <source>
        <strain evidence="3">CLA-AA-H272</strain>
    </source>
</reference>
<sequence>MAFSIKFSAGTAHKSERTIPRRSVVQVYFAANHRSLAYYNDRFDLKPGDLVFVDGKLAGQRGRVTQVNYSFKIRLSDYKRVISVADIAVDGLFYAAGSHLVTFDRGALPACQAAGWFLPPADPEEEFASGADDEAFSLDELWASDAMFQRGYDYYKRGLVRYISLDGRAGYALVEGTAPYEVEFAWENGEISRLVCSCFCSGCCKHQAAVMLQLQDLLGWIEGQYPDAYARSGYFAAVYRQTLFEYAVDSRENGPFAP</sequence>
<dbReference type="EMBL" id="JAJEPW010000031">
    <property type="protein sequence ID" value="MCC2129968.1"/>
    <property type="molecule type" value="Genomic_DNA"/>
</dbReference>
<keyword evidence="1" id="KW-0862">Zinc</keyword>
<dbReference type="RefSeq" id="WP_302929200.1">
    <property type="nucleotide sequence ID" value="NZ_JAJEPW010000031.1"/>
</dbReference>
<dbReference type="Proteomes" id="UP001199319">
    <property type="component" value="Unassembled WGS sequence"/>
</dbReference>
<keyword evidence="4" id="KW-1185">Reference proteome</keyword>
<name>A0AAE3AHE6_9FIRM</name>